<sequence>MTKKLLNAMGIRLVKRLQSNSKNTISDIDPIGKAGNDFPSFVLEKFSTLFIKALDDLREFISIYFPLHVDMQFYSDLHDNQQKKTEIITRYHDKYFKIYIDKCPNNVKSLLEKLYLLDYYQINAIFFVIASNNLFVLTVFKTTSLKTLTDKLTAQIMIYKYGNKSQQSKYLNHTFNFLFLVNETNFRSNEILSTKTFIKSNANALTQSVVLKGEKTNVGIDCNNLVSNVLLIYVKDEDKTKTKSLKESLGFLIVDMNDTFINKIQKIKCYSLLTIDYYHLKFNSVSLESSYTLKLSKSGIDGFEIFCYQLYIKQVLFNTGMLSQAQQLINFILQEANEKYTLLLSPPKATKLIKADHFKSNLGKLFLELKQQISYNFSVCSDLNSFTNENTVSNFAIAKLSVPQKCHQIFDWVFSVMESDVCMSTNSKFIQSKFLLQKYQLEDKSGENLLYAIGKQKVTGFLRIKRGLNTFKLKNDQQEPEEDKENSIKLIATKDREEKMYNNSIKSAISDILSSRGSLMSAENTNSYSARPFSSGNNIN</sequence>
<accession>A0A1L0B0P8</accession>
<protein>
    <submittedName>
        <fullName evidence="1">Uncharacterized protein</fullName>
    </submittedName>
</protein>
<dbReference type="OrthoDB" id="3973261at2759"/>
<evidence type="ECO:0000313" key="2">
    <source>
        <dbReference type="Proteomes" id="UP000183365"/>
    </source>
</evidence>
<proteinExistence type="predicted"/>
<evidence type="ECO:0000313" key="1">
    <source>
        <dbReference type="EMBL" id="SGZ39372.1"/>
    </source>
</evidence>
<dbReference type="Proteomes" id="UP000183365">
    <property type="component" value="Unassembled WGS sequence"/>
</dbReference>
<reference evidence="2" key="1">
    <citation type="submission" date="2016-11" db="EMBL/GenBank/DDBJ databases">
        <authorList>
            <person name="Guldener U."/>
        </authorList>
    </citation>
    <scope>NUCLEOTIDE SEQUENCE [LARGE SCALE GENOMIC DNA]</scope>
</reference>
<dbReference type="EMBL" id="FQNF01000022">
    <property type="protein sequence ID" value="SGZ39372.1"/>
    <property type="molecule type" value="Genomic_DNA"/>
</dbReference>
<gene>
    <name evidence="1" type="ORF">HGUI_01572</name>
</gene>
<name>A0A1L0B0P8_9ASCO</name>
<organism evidence="1 2">
    <name type="scientific">Hanseniaspora guilliermondii</name>
    <dbReference type="NCBI Taxonomy" id="56406"/>
    <lineage>
        <taxon>Eukaryota</taxon>
        <taxon>Fungi</taxon>
        <taxon>Dikarya</taxon>
        <taxon>Ascomycota</taxon>
        <taxon>Saccharomycotina</taxon>
        <taxon>Saccharomycetes</taxon>
        <taxon>Saccharomycodales</taxon>
        <taxon>Saccharomycodaceae</taxon>
        <taxon>Hanseniaspora</taxon>
    </lineage>
</organism>
<dbReference type="AlphaFoldDB" id="A0A1L0B0P8"/>
<dbReference type="VEuPathDB" id="FungiDB:HGUI_01572"/>
<keyword evidence="2" id="KW-1185">Reference proteome</keyword>